<dbReference type="InterPro" id="IPR029068">
    <property type="entry name" value="Glyas_Bleomycin-R_OHBP_Dase"/>
</dbReference>
<protein>
    <submittedName>
        <fullName evidence="2">Glyoxalase</fullName>
    </submittedName>
</protein>
<sequence length="117" mass="13175">MRPGIWIGHVDLNTRDLAASTEFMETMGLRLCFKFDEISIFELRGGTHLILQKGEPGDAEFDFMVEDIDVSYAEFKDKEANVSELSRGKIHDSFEVTEPGGNVIKVNSTHVEDHSEV</sequence>
<evidence type="ECO:0000313" key="2">
    <source>
        <dbReference type="EMBL" id="PDH38816.1"/>
    </source>
</evidence>
<dbReference type="EMBL" id="NTKD01000034">
    <property type="protein sequence ID" value="PDH38816.1"/>
    <property type="molecule type" value="Genomic_DNA"/>
</dbReference>
<dbReference type="Pfam" id="PF00903">
    <property type="entry name" value="Glyoxalase"/>
    <property type="match status" value="1"/>
</dbReference>
<reference evidence="2 3" key="1">
    <citation type="submission" date="2017-08" db="EMBL/GenBank/DDBJ databases">
        <title>Fine stratification of microbial communities through a metagenomic profile of the photic zone.</title>
        <authorList>
            <person name="Haro-Moreno J.M."/>
            <person name="Lopez-Perez M."/>
            <person name="De La Torre J."/>
            <person name="Picazo A."/>
            <person name="Camacho A."/>
            <person name="Rodriguez-Valera F."/>
        </authorList>
    </citation>
    <scope>NUCLEOTIDE SEQUENCE [LARGE SCALE GENOMIC DNA]</scope>
    <source>
        <strain evidence="2">MED-G24</strain>
    </source>
</reference>
<dbReference type="Proteomes" id="UP000219327">
    <property type="component" value="Unassembled WGS sequence"/>
</dbReference>
<comment type="caution">
    <text evidence="2">The sequence shown here is derived from an EMBL/GenBank/DDBJ whole genome shotgun (WGS) entry which is preliminary data.</text>
</comment>
<dbReference type="InterPro" id="IPR037523">
    <property type="entry name" value="VOC_core"/>
</dbReference>
<dbReference type="Gene3D" id="3.10.180.10">
    <property type="entry name" value="2,3-Dihydroxybiphenyl 1,2-Dioxygenase, domain 1"/>
    <property type="match status" value="1"/>
</dbReference>
<name>A0A2A5WRQ0_9GAMM</name>
<organism evidence="2 3">
    <name type="scientific">OM182 bacterium MED-G24</name>
    <dbReference type="NCBI Taxonomy" id="1986255"/>
    <lineage>
        <taxon>Bacteria</taxon>
        <taxon>Pseudomonadati</taxon>
        <taxon>Pseudomonadota</taxon>
        <taxon>Gammaproteobacteria</taxon>
        <taxon>OMG group</taxon>
        <taxon>OM182 clade</taxon>
    </lineage>
</organism>
<dbReference type="SUPFAM" id="SSF54593">
    <property type="entry name" value="Glyoxalase/Bleomycin resistance protein/Dihydroxybiphenyl dioxygenase"/>
    <property type="match status" value="1"/>
</dbReference>
<proteinExistence type="predicted"/>
<feature type="domain" description="VOC" evidence="1">
    <location>
        <begin position="6"/>
        <end position="117"/>
    </location>
</feature>
<dbReference type="PROSITE" id="PS51819">
    <property type="entry name" value="VOC"/>
    <property type="match status" value="1"/>
</dbReference>
<evidence type="ECO:0000313" key="3">
    <source>
        <dbReference type="Proteomes" id="UP000219327"/>
    </source>
</evidence>
<evidence type="ECO:0000259" key="1">
    <source>
        <dbReference type="PROSITE" id="PS51819"/>
    </source>
</evidence>
<gene>
    <name evidence="2" type="ORF">CNE99_06760</name>
</gene>
<dbReference type="AlphaFoldDB" id="A0A2A5WRQ0"/>
<accession>A0A2A5WRQ0</accession>
<dbReference type="CDD" id="cd06587">
    <property type="entry name" value="VOC"/>
    <property type="match status" value="1"/>
</dbReference>
<dbReference type="InterPro" id="IPR004360">
    <property type="entry name" value="Glyas_Fos-R_dOase_dom"/>
</dbReference>